<feature type="region of interest" description="Disordered" evidence="1">
    <location>
        <begin position="1"/>
        <end position="25"/>
    </location>
</feature>
<protein>
    <submittedName>
        <fullName evidence="3">Formin-like protein 7</fullName>
    </submittedName>
</protein>
<feature type="region of interest" description="Disordered" evidence="1">
    <location>
        <begin position="248"/>
        <end position="267"/>
    </location>
</feature>
<dbReference type="GeneID" id="104726403"/>
<dbReference type="Proteomes" id="UP000694864">
    <property type="component" value="Chromosome 2"/>
</dbReference>
<reference evidence="2" key="1">
    <citation type="journal article" date="2014" name="Nat. Commun.">
        <title>The emerging biofuel crop Camelina sativa retains a highly undifferentiated hexaploid genome structure.</title>
        <authorList>
            <person name="Kagale S."/>
            <person name="Koh C."/>
            <person name="Nixon J."/>
            <person name="Bollina V."/>
            <person name="Clarke W.E."/>
            <person name="Tuteja R."/>
            <person name="Spillane C."/>
            <person name="Robinson S.J."/>
            <person name="Links M.G."/>
            <person name="Clarke C."/>
            <person name="Higgins E.E."/>
            <person name="Huebert T."/>
            <person name="Sharpe A.G."/>
            <person name="Parkin I.A."/>
        </authorList>
    </citation>
    <scope>NUCLEOTIDE SEQUENCE [LARGE SCALE GENOMIC DNA]</scope>
    <source>
        <strain evidence="2">cv. DH55</strain>
    </source>
</reference>
<feature type="region of interest" description="Disordered" evidence="1">
    <location>
        <begin position="69"/>
        <end position="153"/>
    </location>
</feature>
<name>A0ABM0UN22_CAMSA</name>
<evidence type="ECO:0000313" key="2">
    <source>
        <dbReference type="Proteomes" id="UP000694864"/>
    </source>
</evidence>
<evidence type="ECO:0000256" key="1">
    <source>
        <dbReference type="SAM" id="MobiDB-lite"/>
    </source>
</evidence>
<dbReference type="InterPro" id="IPR007789">
    <property type="entry name" value="DUF688"/>
</dbReference>
<evidence type="ECO:0000313" key="3">
    <source>
        <dbReference type="RefSeq" id="XP_010443561.1"/>
    </source>
</evidence>
<accession>A0ABM0UN22</accession>
<dbReference type="PANTHER" id="PTHR37767">
    <property type="entry name" value="HYDROXYPROLINE-RICH GLYCOPROTEIN FAMILY PROTEIN"/>
    <property type="match status" value="1"/>
</dbReference>
<keyword evidence="2" id="KW-1185">Reference proteome</keyword>
<proteinExistence type="predicted"/>
<sequence>MSEMEHKETKPPRKQLRQPPSVPFIWEERPGYPKKNWQPSLATFVPSPPPLPPPVPVPVKLVTSVPFRWEETPGKPLPASLNDAPQLPHPPLETATTTPLPPPVPVPVKLVTSVPFDWEETPGKPLPDSSNDPPQLPHPPSETTTTTPLPPPVPVPVKLVTSVPFDWEETPGQPYPCFVSFVDFNPPEPLDQPLPPPPMYGEVETSSDIFDDASSDSFSSVPSLLETNCSVSISGTVVAMDEFDDNLKRETTSMPSSPAYESDDSTSSYMTGASSLVGASFLEKLFPRLLPSEKVKAADSEDVKVSTHPLHEEVKLTTESDNMNIGFPVRTPQTLGELIMMSRRRSYMRRAVEMRKQKNLYTEFTKNGADSCCLFVPGIKMIEGLEWKKYQPRLKLI</sequence>
<dbReference type="PANTHER" id="PTHR37767:SF1">
    <property type="entry name" value="HYDROXYPROLINE-RICH GLYCOPROTEIN FAMILY PROTEIN"/>
    <property type="match status" value="1"/>
</dbReference>
<gene>
    <name evidence="3" type="primary">LOC104726403</name>
</gene>
<feature type="compositionally biased region" description="Basic and acidic residues" evidence="1">
    <location>
        <begin position="1"/>
        <end position="11"/>
    </location>
</feature>
<reference evidence="3" key="2">
    <citation type="submission" date="2025-08" db="UniProtKB">
        <authorList>
            <consortium name="RefSeq"/>
        </authorList>
    </citation>
    <scope>IDENTIFICATION</scope>
    <source>
        <tissue evidence="3">Leaf</tissue>
    </source>
</reference>
<dbReference type="RefSeq" id="XP_010443561.1">
    <property type="nucleotide sequence ID" value="XM_010445259.2"/>
</dbReference>
<organism evidence="2 3">
    <name type="scientific">Camelina sativa</name>
    <name type="common">False flax</name>
    <name type="synonym">Myagrum sativum</name>
    <dbReference type="NCBI Taxonomy" id="90675"/>
    <lineage>
        <taxon>Eukaryota</taxon>
        <taxon>Viridiplantae</taxon>
        <taxon>Streptophyta</taxon>
        <taxon>Embryophyta</taxon>
        <taxon>Tracheophyta</taxon>
        <taxon>Spermatophyta</taxon>
        <taxon>Magnoliopsida</taxon>
        <taxon>eudicotyledons</taxon>
        <taxon>Gunneridae</taxon>
        <taxon>Pentapetalae</taxon>
        <taxon>rosids</taxon>
        <taxon>malvids</taxon>
        <taxon>Brassicales</taxon>
        <taxon>Brassicaceae</taxon>
        <taxon>Camelineae</taxon>
        <taxon>Camelina</taxon>
    </lineage>
</organism>
<dbReference type="Pfam" id="PF05097">
    <property type="entry name" value="DUF688"/>
    <property type="match status" value="1"/>
</dbReference>